<protein>
    <submittedName>
        <fullName evidence="4">Nitroreductase</fullName>
    </submittedName>
</protein>
<dbReference type="InterPro" id="IPR029479">
    <property type="entry name" value="Nitroreductase"/>
</dbReference>
<feature type="domain" description="Nitroreductase" evidence="3">
    <location>
        <begin position="7"/>
        <end position="197"/>
    </location>
</feature>
<dbReference type="InterPro" id="IPR000415">
    <property type="entry name" value="Nitroreductase-like"/>
</dbReference>
<dbReference type="PANTHER" id="PTHR43673">
    <property type="entry name" value="NAD(P)H NITROREDUCTASE YDGI-RELATED"/>
    <property type="match status" value="1"/>
</dbReference>
<dbReference type="KEGG" id="dli:dnl_49700"/>
<dbReference type="SUPFAM" id="SSF55469">
    <property type="entry name" value="FMN-dependent nitroreductase-like"/>
    <property type="match status" value="1"/>
</dbReference>
<dbReference type="Gene3D" id="3.40.109.10">
    <property type="entry name" value="NADH Oxidase"/>
    <property type="match status" value="1"/>
</dbReference>
<evidence type="ECO:0000256" key="2">
    <source>
        <dbReference type="ARBA" id="ARBA00023002"/>
    </source>
</evidence>
<dbReference type="EMBL" id="CP061799">
    <property type="protein sequence ID" value="QTA82593.1"/>
    <property type="molecule type" value="Genomic_DNA"/>
</dbReference>
<dbReference type="Proteomes" id="UP000663720">
    <property type="component" value="Chromosome"/>
</dbReference>
<evidence type="ECO:0000256" key="1">
    <source>
        <dbReference type="ARBA" id="ARBA00007118"/>
    </source>
</evidence>
<evidence type="ECO:0000313" key="4">
    <source>
        <dbReference type="EMBL" id="QTA82593.1"/>
    </source>
</evidence>
<comment type="similarity">
    <text evidence="1">Belongs to the nitroreductase family.</text>
</comment>
<dbReference type="RefSeq" id="WP_207688504.1">
    <property type="nucleotide sequence ID" value="NZ_CP061799.1"/>
</dbReference>
<reference evidence="4" key="1">
    <citation type="journal article" date="2021" name="Microb. Physiol.">
        <title>Proteogenomic Insights into the Physiology of Marine, Sulfate-Reducing, Filamentous Desulfonema limicola and Desulfonema magnum.</title>
        <authorList>
            <person name="Schnaars V."/>
            <person name="Wohlbrand L."/>
            <person name="Scheve S."/>
            <person name="Hinrichs C."/>
            <person name="Reinhardt R."/>
            <person name="Rabus R."/>
        </authorList>
    </citation>
    <scope>NUCLEOTIDE SEQUENCE</scope>
    <source>
        <strain evidence="4">5ac10</strain>
    </source>
</reference>
<name>A0A975BC39_9BACT</name>
<gene>
    <name evidence="4" type="ORF">dnl_49700</name>
</gene>
<organism evidence="4 5">
    <name type="scientific">Desulfonema limicola</name>
    <dbReference type="NCBI Taxonomy" id="45656"/>
    <lineage>
        <taxon>Bacteria</taxon>
        <taxon>Pseudomonadati</taxon>
        <taxon>Thermodesulfobacteriota</taxon>
        <taxon>Desulfobacteria</taxon>
        <taxon>Desulfobacterales</taxon>
        <taxon>Desulfococcaceae</taxon>
        <taxon>Desulfonema</taxon>
    </lineage>
</organism>
<keyword evidence="2" id="KW-0560">Oxidoreductase</keyword>
<dbReference type="PANTHER" id="PTHR43673:SF10">
    <property type="entry name" value="NADH DEHYDROGENASE_NAD(P)H NITROREDUCTASE XCC3605-RELATED"/>
    <property type="match status" value="1"/>
</dbReference>
<evidence type="ECO:0000313" key="5">
    <source>
        <dbReference type="Proteomes" id="UP000663720"/>
    </source>
</evidence>
<evidence type="ECO:0000259" key="3">
    <source>
        <dbReference type="Pfam" id="PF00881"/>
    </source>
</evidence>
<dbReference type="AlphaFoldDB" id="A0A975BC39"/>
<keyword evidence="5" id="KW-1185">Reference proteome</keyword>
<dbReference type="CDD" id="cd02136">
    <property type="entry name" value="PnbA_NfnB-like"/>
    <property type="match status" value="1"/>
</dbReference>
<dbReference type="GO" id="GO:0016491">
    <property type="term" value="F:oxidoreductase activity"/>
    <property type="evidence" value="ECO:0007669"/>
    <property type="project" value="UniProtKB-KW"/>
</dbReference>
<accession>A0A975BC39</accession>
<sequence length="224" mass="25436">MDIIEAIKKRKSIRNFKDEPVSKTIIREILETACRAPSAMNSQPWEFIVVTGDVLDSIKNAVIEKLRAGEKPCSEHLVAGWPLKSVYRDRQVKLAKQLFQLMDIKREDHEKRSQWLERGFRYFNAPAGIIICVDRMLAEGTPVFDIGAVTQSICLAALNYGLGTCIEDQGVMYPEVLRRFCSIPDTKQIIIAVAVGYPDWDFPANQLETSREPVDKLTTWCGFN</sequence>
<dbReference type="Pfam" id="PF00881">
    <property type="entry name" value="Nitroreductase"/>
    <property type="match status" value="1"/>
</dbReference>
<proteinExistence type="inferred from homology"/>